<evidence type="ECO:0000313" key="2">
    <source>
        <dbReference type="WBParaSite" id="ALUE_0000873801-mRNA-1"/>
    </source>
</evidence>
<evidence type="ECO:0000313" key="1">
    <source>
        <dbReference type="Proteomes" id="UP000036681"/>
    </source>
</evidence>
<protein>
    <submittedName>
        <fullName evidence="2">SKA2 domain-containing protein</fullName>
    </submittedName>
</protein>
<sequence length="147" mass="16839">MDETHRLARHQLTDATSLLSRREGQWIELLSRTNIDQVQEIVLFKTSQKTGFLHKLETARAQLVTIIANIQELEHAIKSLADATSNTALQPKVHEYRRRFAKIESHLAANKPEEGVTFNITDIKEDWSPKMLLNGLDDIEHKFIASL</sequence>
<dbReference type="Proteomes" id="UP000036681">
    <property type="component" value="Unplaced"/>
</dbReference>
<proteinExistence type="predicted"/>
<accession>A0A0M3HYT2</accession>
<name>A0A0M3HYT2_ASCLU</name>
<reference evidence="2" key="1">
    <citation type="submission" date="2017-02" db="UniProtKB">
        <authorList>
            <consortium name="WormBaseParasite"/>
        </authorList>
    </citation>
    <scope>IDENTIFICATION</scope>
</reference>
<keyword evidence="1" id="KW-1185">Reference proteome</keyword>
<dbReference type="AlphaFoldDB" id="A0A0M3HYT2"/>
<organism evidence="1 2">
    <name type="scientific">Ascaris lumbricoides</name>
    <name type="common">Giant roundworm</name>
    <dbReference type="NCBI Taxonomy" id="6252"/>
    <lineage>
        <taxon>Eukaryota</taxon>
        <taxon>Metazoa</taxon>
        <taxon>Ecdysozoa</taxon>
        <taxon>Nematoda</taxon>
        <taxon>Chromadorea</taxon>
        <taxon>Rhabditida</taxon>
        <taxon>Spirurina</taxon>
        <taxon>Ascaridomorpha</taxon>
        <taxon>Ascaridoidea</taxon>
        <taxon>Ascarididae</taxon>
        <taxon>Ascaris</taxon>
    </lineage>
</organism>
<dbReference type="WBParaSite" id="ALUE_0000873801-mRNA-1">
    <property type="protein sequence ID" value="ALUE_0000873801-mRNA-1"/>
    <property type="gene ID" value="ALUE_0000873801"/>
</dbReference>